<accession>E4YL65</accession>
<evidence type="ECO:0000256" key="1">
    <source>
        <dbReference type="SAM" id="MobiDB-lite"/>
    </source>
</evidence>
<gene>
    <name evidence="2" type="ORF">GSOID_T00028711001</name>
</gene>
<reference evidence="2" key="1">
    <citation type="journal article" date="2010" name="Science">
        <title>Plasticity of animal genome architecture unmasked by rapid evolution of a pelagic tunicate.</title>
        <authorList>
            <person name="Denoeud F."/>
            <person name="Henriet S."/>
            <person name="Mungpakdee S."/>
            <person name="Aury J.M."/>
            <person name="Da Silva C."/>
            <person name="Brinkmann H."/>
            <person name="Mikhaleva J."/>
            <person name="Olsen L.C."/>
            <person name="Jubin C."/>
            <person name="Canestro C."/>
            <person name="Bouquet J.M."/>
            <person name="Danks G."/>
            <person name="Poulain J."/>
            <person name="Campsteijn C."/>
            <person name="Adamski M."/>
            <person name="Cross I."/>
            <person name="Yadetie F."/>
            <person name="Muffato M."/>
            <person name="Louis A."/>
            <person name="Butcher S."/>
            <person name="Tsagkogeorga G."/>
            <person name="Konrad A."/>
            <person name="Singh S."/>
            <person name="Jensen M.F."/>
            <person name="Cong E.H."/>
            <person name="Eikeseth-Otteraa H."/>
            <person name="Noel B."/>
            <person name="Anthouard V."/>
            <person name="Porcel B.M."/>
            <person name="Kachouri-Lafond R."/>
            <person name="Nishino A."/>
            <person name="Ugolini M."/>
            <person name="Chourrout P."/>
            <person name="Nishida H."/>
            <person name="Aasland R."/>
            <person name="Huzurbazar S."/>
            <person name="Westhof E."/>
            <person name="Delsuc F."/>
            <person name="Lehrach H."/>
            <person name="Reinhardt R."/>
            <person name="Weissenbach J."/>
            <person name="Roy S.W."/>
            <person name="Artiguenave F."/>
            <person name="Postlethwait J.H."/>
            <person name="Manak J.R."/>
            <person name="Thompson E.M."/>
            <person name="Jaillon O."/>
            <person name="Du Pasquier L."/>
            <person name="Boudinot P."/>
            <person name="Liberles D.A."/>
            <person name="Volff J.N."/>
            <person name="Philippe H."/>
            <person name="Lenhard B."/>
            <person name="Roest Crollius H."/>
            <person name="Wincker P."/>
            <person name="Chourrout D."/>
        </authorList>
    </citation>
    <scope>NUCLEOTIDE SEQUENCE [LARGE SCALE GENOMIC DNA]</scope>
</reference>
<name>E4YL65_OIKDI</name>
<feature type="compositionally biased region" description="Polar residues" evidence="1">
    <location>
        <begin position="1"/>
        <end position="14"/>
    </location>
</feature>
<feature type="region of interest" description="Disordered" evidence="1">
    <location>
        <begin position="1"/>
        <end position="23"/>
    </location>
</feature>
<organism evidence="2">
    <name type="scientific">Oikopleura dioica</name>
    <name type="common">Tunicate</name>
    <dbReference type="NCBI Taxonomy" id="34765"/>
    <lineage>
        <taxon>Eukaryota</taxon>
        <taxon>Metazoa</taxon>
        <taxon>Chordata</taxon>
        <taxon>Tunicata</taxon>
        <taxon>Appendicularia</taxon>
        <taxon>Copelata</taxon>
        <taxon>Oikopleuridae</taxon>
        <taxon>Oikopleura</taxon>
    </lineage>
</organism>
<dbReference type="EMBL" id="FN654742">
    <property type="protein sequence ID" value="CBY36226.1"/>
    <property type="molecule type" value="Genomic_DNA"/>
</dbReference>
<dbReference type="Proteomes" id="UP000011014">
    <property type="component" value="Unassembled WGS sequence"/>
</dbReference>
<dbReference type="AlphaFoldDB" id="E4YL65"/>
<proteinExistence type="predicted"/>
<feature type="non-terminal residue" evidence="2">
    <location>
        <position position="1"/>
    </location>
</feature>
<evidence type="ECO:0000313" key="2">
    <source>
        <dbReference type="EMBL" id="CBY36226.1"/>
    </source>
</evidence>
<protein>
    <submittedName>
        <fullName evidence="2">Uncharacterized protein</fullName>
    </submittedName>
</protein>
<sequence length="23" mass="2644">NSLKRTTSSQQTHSRNSKRARLS</sequence>